<evidence type="ECO:0000313" key="2">
    <source>
        <dbReference type="EMBL" id="STO07430.1"/>
    </source>
</evidence>
<dbReference type="AlphaFoldDB" id="A0A377FRI0"/>
<evidence type="ECO:0000313" key="3">
    <source>
        <dbReference type="Proteomes" id="UP000254060"/>
    </source>
</evidence>
<dbReference type="Proteomes" id="UP000254060">
    <property type="component" value="Unassembled WGS sequence"/>
</dbReference>
<gene>
    <name evidence="2" type="ORF">NCTC13163_00777</name>
</gene>
<dbReference type="EMBL" id="UGGP01000001">
    <property type="protein sequence ID" value="STO07430.1"/>
    <property type="molecule type" value="Genomic_DNA"/>
</dbReference>
<dbReference type="OrthoDB" id="9816011at2"/>
<reference evidence="2 3" key="1">
    <citation type="submission" date="2018-06" db="EMBL/GenBank/DDBJ databases">
        <authorList>
            <consortium name="Pathogen Informatics"/>
            <person name="Doyle S."/>
        </authorList>
    </citation>
    <scope>NUCLEOTIDE SEQUENCE [LARGE SCALE GENOMIC DNA]</scope>
    <source>
        <strain evidence="2 3">NCTC13163</strain>
    </source>
</reference>
<dbReference type="InterPro" id="IPR054269">
    <property type="entry name" value="DUF7000"/>
</dbReference>
<dbReference type="RefSeq" id="WP_024370553.1">
    <property type="nucleotide sequence ID" value="NZ_UGGP01000001.1"/>
</dbReference>
<dbReference type="STRING" id="1397694.GCA_000702585_01291"/>
<protein>
    <recommendedName>
        <fullName evidence="1">DUF7000 domain-containing protein</fullName>
    </recommendedName>
</protein>
<accession>A0A377FRI0</accession>
<feature type="domain" description="DUF7000" evidence="1">
    <location>
        <begin position="5"/>
        <end position="153"/>
    </location>
</feature>
<proteinExistence type="predicted"/>
<organism evidence="2 3">
    <name type="scientific">Exiguobacterium aurantiacum</name>
    <dbReference type="NCBI Taxonomy" id="33987"/>
    <lineage>
        <taxon>Bacteria</taxon>
        <taxon>Bacillati</taxon>
        <taxon>Bacillota</taxon>
        <taxon>Bacilli</taxon>
        <taxon>Bacillales</taxon>
        <taxon>Bacillales Family XII. Incertae Sedis</taxon>
        <taxon>Exiguobacterium</taxon>
    </lineage>
</organism>
<dbReference type="Pfam" id="PF22526">
    <property type="entry name" value="DUF7000"/>
    <property type="match status" value="1"/>
</dbReference>
<sequence length="157" mass="17854">MKPLTELIQAYTSTVKQGDMPLAYRGILEFLGHLRSRFMKSGYEVSGLYPGYMDMSYVSVNTSSLKERGLKIAVVYLHGTGCFEVWLSARNRTLSEQYATTFQTVQGFHNDENLDAILERALTSSPDFDEPEQLAELIEREVERFIQDVETILEGGR</sequence>
<name>A0A377FRI0_9BACL</name>
<evidence type="ECO:0000259" key="1">
    <source>
        <dbReference type="Pfam" id="PF22526"/>
    </source>
</evidence>